<gene>
    <name evidence="1" type="ORF">g.19940</name>
</gene>
<dbReference type="GO" id="GO:0061343">
    <property type="term" value="P:cell adhesion involved in heart morphogenesis"/>
    <property type="evidence" value="ECO:0007669"/>
    <property type="project" value="TreeGrafter"/>
</dbReference>
<dbReference type="Gene3D" id="3.60.10.10">
    <property type="entry name" value="Endonuclease/exonuclease/phosphatase"/>
    <property type="match status" value="1"/>
</dbReference>
<proteinExistence type="predicted"/>
<organism evidence="1">
    <name type="scientific">Homalodisca liturata</name>
    <dbReference type="NCBI Taxonomy" id="320908"/>
    <lineage>
        <taxon>Eukaryota</taxon>
        <taxon>Metazoa</taxon>
        <taxon>Ecdysozoa</taxon>
        <taxon>Arthropoda</taxon>
        <taxon>Hexapoda</taxon>
        <taxon>Insecta</taxon>
        <taxon>Pterygota</taxon>
        <taxon>Neoptera</taxon>
        <taxon>Paraneoptera</taxon>
        <taxon>Hemiptera</taxon>
        <taxon>Auchenorrhyncha</taxon>
        <taxon>Membracoidea</taxon>
        <taxon>Cicadellidae</taxon>
        <taxon>Cicadellinae</taxon>
        <taxon>Proconiini</taxon>
        <taxon>Homalodisca</taxon>
    </lineage>
</organism>
<accession>A0A1B6JA74</accession>
<dbReference type="GO" id="GO:0031012">
    <property type="term" value="C:extracellular matrix"/>
    <property type="evidence" value="ECO:0007669"/>
    <property type="project" value="TreeGrafter"/>
</dbReference>
<dbReference type="EMBL" id="GECU01011596">
    <property type="protein sequence ID" value="JAS96110.1"/>
    <property type="molecule type" value="Transcribed_RNA"/>
</dbReference>
<reference evidence="1" key="1">
    <citation type="submission" date="2015-11" db="EMBL/GenBank/DDBJ databases">
        <title>De novo transcriptome assembly of four potential Pierce s Disease insect vectors from Arizona vineyards.</title>
        <authorList>
            <person name="Tassone E.E."/>
        </authorList>
    </citation>
    <scope>NUCLEOTIDE SEQUENCE</scope>
</reference>
<dbReference type="PANTHER" id="PTHR33395:SF22">
    <property type="entry name" value="REVERSE TRANSCRIPTASE DOMAIN-CONTAINING PROTEIN"/>
    <property type="match status" value="1"/>
</dbReference>
<dbReference type="SUPFAM" id="SSF56219">
    <property type="entry name" value="DNase I-like"/>
    <property type="match status" value="1"/>
</dbReference>
<protein>
    <recommendedName>
        <fullName evidence="2">Endonuclease/exonuclease/phosphatase domain-containing protein</fullName>
    </recommendedName>
</protein>
<dbReference type="GO" id="GO:0007508">
    <property type="term" value="P:larval heart development"/>
    <property type="evidence" value="ECO:0007669"/>
    <property type="project" value="TreeGrafter"/>
</dbReference>
<name>A0A1B6JA74_9HEMI</name>
<sequence>MDLTSHQQDYVLMGDFNINAMDTNHPSTKRFVDLLRSFDLELFVKTPTRVTHSTQSTIDNIISNLSSVAVSVVNTAISDHYGQEAIISGVKIERELKITKTIRDLRPGNIALLNTSLSKEDWKFQESSLSVEQHFKMFSDTLNFHVNMYCPLKTIQVCPKTVNNKWITKGILISREKLKFFSEIQKTSHNEEFKRFFRN</sequence>
<dbReference type="PANTHER" id="PTHR33395">
    <property type="entry name" value="TRANSCRIPTASE, PUTATIVE-RELATED-RELATED"/>
    <property type="match status" value="1"/>
</dbReference>
<dbReference type="InterPro" id="IPR036691">
    <property type="entry name" value="Endo/exonu/phosph_ase_sf"/>
</dbReference>
<dbReference type="AlphaFoldDB" id="A0A1B6JA74"/>
<evidence type="ECO:0000313" key="1">
    <source>
        <dbReference type="EMBL" id="JAS96110.1"/>
    </source>
</evidence>
<evidence type="ECO:0008006" key="2">
    <source>
        <dbReference type="Google" id="ProtNLM"/>
    </source>
</evidence>